<sequence length="94" mass="10664">MKTESPAGRTQWDDDGGSQLKSLAISRAVDHLDDEDRLVLEFLGASLLSLWDDLPASERQKLLNTQAIKNAFDKAEIKSRIQRLELHLKEGKYK</sequence>
<dbReference type="Proteomes" id="UP001209916">
    <property type="component" value="Unassembled WGS sequence"/>
</dbReference>
<reference evidence="1 2" key="1">
    <citation type="submission" date="2022-11" db="EMBL/GenBank/DDBJ databases">
        <title>Biodiversity and phylogenetic relationships of bacteria.</title>
        <authorList>
            <person name="Machado R.A.R."/>
            <person name="Bhat A."/>
            <person name="Loulou A."/>
            <person name="Kallel S."/>
        </authorList>
    </citation>
    <scope>NUCLEOTIDE SEQUENCE [LARGE SCALE GENOMIC DNA]</scope>
    <source>
        <strain evidence="1 2">DSM 13975</strain>
    </source>
</reference>
<evidence type="ECO:0000313" key="1">
    <source>
        <dbReference type="EMBL" id="MCX5463176.1"/>
    </source>
</evidence>
<evidence type="ECO:0000313" key="2">
    <source>
        <dbReference type="Proteomes" id="UP001209916"/>
    </source>
</evidence>
<name>A0ABT3VI49_9BURK</name>
<comment type="caution">
    <text evidence="1">The sequence shown here is derived from an EMBL/GenBank/DDBJ whole genome shotgun (WGS) entry which is preliminary data.</text>
</comment>
<accession>A0ABT3VI49</accession>
<organism evidence="1 2">
    <name type="scientific">Alcaligenes parafaecalis</name>
    <dbReference type="NCBI Taxonomy" id="171260"/>
    <lineage>
        <taxon>Bacteria</taxon>
        <taxon>Pseudomonadati</taxon>
        <taxon>Pseudomonadota</taxon>
        <taxon>Betaproteobacteria</taxon>
        <taxon>Burkholderiales</taxon>
        <taxon>Alcaligenaceae</taxon>
        <taxon>Alcaligenes</taxon>
    </lineage>
</organism>
<proteinExistence type="predicted"/>
<dbReference type="EMBL" id="JAPKNA010000001">
    <property type="protein sequence ID" value="MCX5463176.1"/>
    <property type="molecule type" value="Genomic_DNA"/>
</dbReference>
<protein>
    <submittedName>
        <fullName evidence="1">Uncharacterized protein</fullName>
    </submittedName>
</protein>
<gene>
    <name evidence="1" type="ORF">OSH09_03205</name>
</gene>
<keyword evidence="2" id="KW-1185">Reference proteome</keyword>
<dbReference type="RefSeq" id="WP_266120132.1">
    <property type="nucleotide sequence ID" value="NZ_JAPKNA010000001.1"/>
</dbReference>